<feature type="domain" description="C2H2-type" evidence="10">
    <location>
        <begin position="373"/>
        <end position="400"/>
    </location>
</feature>
<dbReference type="Pfam" id="PF13912">
    <property type="entry name" value="zf-C2H2_6"/>
    <property type="match status" value="2"/>
</dbReference>
<evidence type="ECO:0000259" key="10">
    <source>
        <dbReference type="PROSITE" id="PS50157"/>
    </source>
</evidence>
<dbReference type="SUPFAM" id="SSF57716">
    <property type="entry name" value="Glucocorticoid receptor-like (DNA-binding domain)"/>
    <property type="match status" value="1"/>
</dbReference>
<sequence>MLTLDTANSCRICLISIGKLVSIFTKQDDRQLSDIIMEISGVKIETDDNLSKKICEECRLKTLELMAFRQLCIDSDETVRYNIMLAEETEQLDEEFVESTEIKKLNEIDDIEHEECFIEEENEEEEIQINEDEYMEVFVSDEHRDNKLEESIEESSIRENTVVIERVGSRNLTSNTLIFESQDELTQKMREAHFAKENLKKHKCPFCEKTFMFPSKVNRHVLAVHKNTDEPKKVIKKNHHCHICGKAFISQFKVRRHMVVHDTELKTGLQKNWSRNYFLCENCNRKFHTQGTFDRHIIICDMLLKSTIERPPNYDYICVICSATFKIHDEMNEHMKNFHDQHTDHICQLCPDTSGPLNEIIKHGRYHDENVTYRCCVCEKTFPNGDEIIMHLLRHADYKPFACEHEGCGKTFFDKYKLRQHMQKHDPSAVKCYICQFCQRSFAQLDYLNCHIRRKHSQIKPYSCTFCPKHFAFLHDLNLHLSHHTGNKKHICQICEASFTKAWSLKQHLTIHEVNSSNLQCEVCGFLASTKSEMETHLASHNDSYICTECNLELTSEESLKNHMEEAHNQFSFIDPNNSDQDQDPYNLEIP</sequence>
<dbReference type="PANTHER" id="PTHR24388">
    <property type="entry name" value="ZINC FINGER PROTEIN"/>
    <property type="match status" value="1"/>
</dbReference>
<dbReference type="Proteomes" id="UP001107558">
    <property type="component" value="Chromosome 1"/>
</dbReference>
<comment type="similarity">
    <text evidence="6">Belongs to the snail C2H2-type zinc-finger protein family.</text>
</comment>
<accession>A0A9J6CQY0</accession>
<dbReference type="SUPFAM" id="SSF57667">
    <property type="entry name" value="beta-beta-alpha zinc fingers"/>
    <property type="match status" value="4"/>
</dbReference>
<dbReference type="InterPro" id="IPR012934">
    <property type="entry name" value="Znf_AD"/>
</dbReference>
<keyword evidence="4 8" id="KW-0862">Zinc</keyword>
<feature type="domain" description="C2H2-type" evidence="10">
    <location>
        <begin position="433"/>
        <end position="461"/>
    </location>
</feature>
<feature type="domain" description="C2H2-type" evidence="10">
    <location>
        <begin position="545"/>
        <end position="568"/>
    </location>
</feature>
<evidence type="ECO:0000256" key="4">
    <source>
        <dbReference type="ARBA" id="ARBA00022833"/>
    </source>
</evidence>
<evidence type="ECO:0000259" key="11">
    <source>
        <dbReference type="PROSITE" id="PS51915"/>
    </source>
</evidence>
<keyword evidence="1 8" id="KW-0479">Metal-binding</keyword>
<gene>
    <name evidence="12" type="ORF">PVAND_013275</name>
</gene>
<dbReference type="SMART" id="SM00868">
    <property type="entry name" value="zf-AD"/>
    <property type="match status" value="3"/>
</dbReference>
<keyword evidence="2" id="KW-0677">Repeat</keyword>
<feature type="domain" description="C2H2-type" evidence="10">
    <location>
        <begin position="316"/>
        <end position="344"/>
    </location>
</feature>
<feature type="domain" description="C2H2-type" evidence="10">
    <location>
        <begin position="462"/>
        <end position="489"/>
    </location>
</feature>
<dbReference type="GO" id="GO:0008270">
    <property type="term" value="F:zinc ion binding"/>
    <property type="evidence" value="ECO:0007669"/>
    <property type="project" value="UniProtKB-UniRule"/>
</dbReference>
<organism evidence="12 13">
    <name type="scientific">Polypedilum vanderplanki</name>
    <name type="common">Sleeping chironomid midge</name>
    <dbReference type="NCBI Taxonomy" id="319348"/>
    <lineage>
        <taxon>Eukaryota</taxon>
        <taxon>Metazoa</taxon>
        <taxon>Ecdysozoa</taxon>
        <taxon>Arthropoda</taxon>
        <taxon>Hexapoda</taxon>
        <taxon>Insecta</taxon>
        <taxon>Pterygota</taxon>
        <taxon>Neoptera</taxon>
        <taxon>Endopterygota</taxon>
        <taxon>Diptera</taxon>
        <taxon>Nematocera</taxon>
        <taxon>Chironomoidea</taxon>
        <taxon>Chironomidae</taxon>
        <taxon>Chironominae</taxon>
        <taxon>Polypedilum</taxon>
        <taxon>Polypedilum</taxon>
    </lineage>
</organism>
<evidence type="ECO:0000256" key="3">
    <source>
        <dbReference type="ARBA" id="ARBA00022771"/>
    </source>
</evidence>
<dbReference type="EMBL" id="JADBJN010000001">
    <property type="protein sequence ID" value="KAG5684022.1"/>
    <property type="molecule type" value="Genomic_DNA"/>
</dbReference>
<dbReference type="PROSITE" id="PS00028">
    <property type="entry name" value="ZINC_FINGER_C2H2_1"/>
    <property type="match status" value="9"/>
</dbReference>
<dbReference type="Pfam" id="PF07776">
    <property type="entry name" value="zf-AD"/>
    <property type="match status" value="1"/>
</dbReference>
<feature type="binding site" evidence="8">
    <location>
        <position position="58"/>
    </location>
    <ligand>
        <name>Zn(2+)</name>
        <dbReference type="ChEBI" id="CHEBI:29105"/>
    </ligand>
</feature>
<comment type="caution">
    <text evidence="12">The sequence shown here is derived from an EMBL/GenBank/DDBJ whole genome shotgun (WGS) entry which is preliminary data.</text>
</comment>
<evidence type="ECO:0000313" key="13">
    <source>
        <dbReference type="Proteomes" id="UP001107558"/>
    </source>
</evidence>
<evidence type="ECO:0008006" key="14">
    <source>
        <dbReference type="Google" id="ProtNLM"/>
    </source>
</evidence>
<keyword evidence="5" id="KW-0539">Nucleus</keyword>
<feature type="domain" description="C2H2-type" evidence="10">
    <location>
        <begin position="239"/>
        <end position="266"/>
    </location>
</feature>
<feature type="domain" description="C2H2-type" evidence="10">
    <location>
        <begin position="401"/>
        <end position="425"/>
    </location>
</feature>
<dbReference type="PANTHER" id="PTHR24388:SF104">
    <property type="entry name" value="AT-RICH BINDING PROTEIN-RELATED"/>
    <property type="match status" value="1"/>
</dbReference>
<feature type="domain" description="ZAD" evidence="11">
    <location>
        <begin position="8"/>
        <end position="82"/>
    </location>
</feature>
<dbReference type="InterPro" id="IPR013087">
    <property type="entry name" value="Znf_C2H2_type"/>
</dbReference>
<evidence type="ECO:0000256" key="1">
    <source>
        <dbReference type="ARBA" id="ARBA00022723"/>
    </source>
</evidence>
<feature type="compositionally biased region" description="Polar residues" evidence="9">
    <location>
        <begin position="571"/>
        <end position="580"/>
    </location>
</feature>
<keyword evidence="13" id="KW-1185">Reference proteome</keyword>
<dbReference type="InterPro" id="IPR050527">
    <property type="entry name" value="Snail/Krueppel_Znf"/>
</dbReference>
<evidence type="ECO:0000256" key="2">
    <source>
        <dbReference type="ARBA" id="ARBA00022737"/>
    </source>
</evidence>
<feature type="domain" description="C2H2-type" evidence="10">
    <location>
        <begin position="202"/>
        <end position="230"/>
    </location>
</feature>
<feature type="binding site" evidence="8">
    <location>
        <position position="13"/>
    </location>
    <ligand>
        <name>Zn(2+)</name>
        <dbReference type="ChEBI" id="CHEBI:29105"/>
    </ligand>
</feature>
<feature type="binding site" evidence="8">
    <location>
        <position position="10"/>
    </location>
    <ligand>
        <name>Zn(2+)</name>
        <dbReference type="ChEBI" id="CHEBI:29105"/>
    </ligand>
</feature>
<keyword evidence="3 7" id="KW-0863">Zinc-finger</keyword>
<proteinExistence type="inferred from homology"/>
<dbReference type="AlphaFoldDB" id="A0A9J6CQY0"/>
<protein>
    <recommendedName>
        <fullName evidence="14">Zinc finger protein</fullName>
    </recommendedName>
</protein>
<evidence type="ECO:0000313" key="12">
    <source>
        <dbReference type="EMBL" id="KAG5684022.1"/>
    </source>
</evidence>
<dbReference type="InterPro" id="IPR036236">
    <property type="entry name" value="Znf_C2H2_sf"/>
</dbReference>
<evidence type="ECO:0000256" key="5">
    <source>
        <dbReference type="ARBA" id="ARBA00023242"/>
    </source>
</evidence>
<feature type="binding site" evidence="8">
    <location>
        <position position="55"/>
    </location>
    <ligand>
        <name>Zn(2+)</name>
        <dbReference type="ChEBI" id="CHEBI:29105"/>
    </ligand>
</feature>
<dbReference type="Gene3D" id="3.30.160.60">
    <property type="entry name" value="Classic Zinc Finger"/>
    <property type="match status" value="7"/>
</dbReference>
<name>A0A9J6CQY0_POLVA</name>
<dbReference type="PROSITE" id="PS50157">
    <property type="entry name" value="ZINC_FINGER_C2H2_2"/>
    <property type="match status" value="9"/>
</dbReference>
<evidence type="ECO:0000256" key="7">
    <source>
        <dbReference type="PROSITE-ProRule" id="PRU00042"/>
    </source>
</evidence>
<dbReference type="PROSITE" id="PS51915">
    <property type="entry name" value="ZAD"/>
    <property type="match status" value="1"/>
</dbReference>
<dbReference type="SMART" id="SM00355">
    <property type="entry name" value="ZnF_C2H2"/>
    <property type="match status" value="12"/>
</dbReference>
<dbReference type="GO" id="GO:0005634">
    <property type="term" value="C:nucleus"/>
    <property type="evidence" value="ECO:0007669"/>
    <property type="project" value="InterPro"/>
</dbReference>
<reference evidence="12" key="1">
    <citation type="submission" date="2021-03" db="EMBL/GenBank/DDBJ databases">
        <title>Chromosome level genome of the anhydrobiotic midge Polypedilum vanderplanki.</title>
        <authorList>
            <person name="Yoshida Y."/>
            <person name="Kikawada T."/>
            <person name="Gusev O."/>
        </authorList>
    </citation>
    <scope>NUCLEOTIDE SEQUENCE</scope>
    <source>
        <strain evidence="12">NIAS01</strain>
        <tissue evidence="12">Whole body or cell culture</tissue>
    </source>
</reference>
<evidence type="ECO:0000256" key="8">
    <source>
        <dbReference type="PROSITE-ProRule" id="PRU01263"/>
    </source>
</evidence>
<dbReference type="GO" id="GO:0000978">
    <property type="term" value="F:RNA polymerase II cis-regulatory region sequence-specific DNA binding"/>
    <property type="evidence" value="ECO:0007669"/>
    <property type="project" value="TreeGrafter"/>
</dbReference>
<dbReference type="Pfam" id="PF00096">
    <property type="entry name" value="zf-C2H2"/>
    <property type="match status" value="2"/>
</dbReference>
<dbReference type="GO" id="GO:0000981">
    <property type="term" value="F:DNA-binding transcription factor activity, RNA polymerase II-specific"/>
    <property type="evidence" value="ECO:0007669"/>
    <property type="project" value="TreeGrafter"/>
</dbReference>
<feature type="domain" description="C2H2-type" evidence="10">
    <location>
        <begin position="490"/>
        <end position="517"/>
    </location>
</feature>
<feature type="region of interest" description="Disordered" evidence="9">
    <location>
        <begin position="571"/>
        <end position="591"/>
    </location>
</feature>
<evidence type="ECO:0000256" key="6">
    <source>
        <dbReference type="ARBA" id="ARBA00037948"/>
    </source>
</evidence>
<evidence type="ECO:0000256" key="9">
    <source>
        <dbReference type="SAM" id="MobiDB-lite"/>
    </source>
</evidence>
<dbReference type="Gene3D" id="3.40.1800.20">
    <property type="match status" value="1"/>
</dbReference>
<dbReference type="OrthoDB" id="7786322at2759"/>
<dbReference type="FunFam" id="3.30.160.60:FF:000100">
    <property type="entry name" value="Zinc finger 45-like"/>
    <property type="match status" value="1"/>
</dbReference>